<dbReference type="SUPFAM" id="SSF52540">
    <property type="entry name" value="P-loop containing nucleoside triphosphate hydrolases"/>
    <property type="match status" value="1"/>
</dbReference>
<reference evidence="12" key="1">
    <citation type="submission" date="2020-05" db="EMBL/GenBank/DDBJ databases">
        <title>Identification of trans-AT polyketide cluster in two marine bacteria, producers of a novel glutaramide-containing polyketide sesbanimide D and analogs.</title>
        <authorList>
            <person name="Kacar D."/>
            <person name="Rodriguez P."/>
            <person name="Canedo L."/>
            <person name="Gonzalez E."/>
            <person name="Galan B."/>
            <person name="De La Calle F."/>
            <person name="Garcia J.L."/>
        </authorList>
    </citation>
    <scope>NUCLEOTIDE SEQUENCE</scope>
    <source>
        <strain evidence="12">PHM038</strain>
    </source>
</reference>
<dbReference type="InterPro" id="IPR017871">
    <property type="entry name" value="ABC_transporter-like_CS"/>
</dbReference>
<dbReference type="Gene3D" id="1.20.1560.10">
    <property type="entry name" value="ABC transporter type 1, transmembrane domain"/>
    <property type="match status" value="1"/>
</dbReference>
<dbReference type="InterPro" id="IPR036640">
    <property type="entry name" value="ABC1_TM_sf"/>
</dbReference>
<evidence type="ECO:0000259" key="10">
    <source>
        <dbReference type="PROSITE" id="PS50893"/>
    </source>
</evidence>
<organism evidence="12 13">
    <name type="scientific">Roseibium aggregatum</name>
    <dbReference type="NCBI Taxonomy" id="187304"/>
    <lineage>
        <taxon>Bacteria</taxon>
        <taxon>Pseudomonadati</taxon>
        <taxon>Pseudomonadota</taxon>
        <taxon>Alphaproteobacteria</taxon>
        <taxon>Hyphomicrobiales</taxon>
        <taxon>Stappiaceae</taxon>
        <taxon>Roseibium</taxon>
    </lineage>
</organism>
<dbReference type="GO" id="GO:0140359">
    <property type="term" value="F:ABC-type transporter activity"/>
    <property type="evidence" value="ECO:0007669"/>
    <property type="project" value="InterPro"/>
</dbReference>
<dbReference type="PANTHER" id="PTHR24221:SF654">
    <property type="entry name" value="ATP-BINDING CASSETTE SUB-FAMILY B MEMBER 6"/>
    <property type="match status" value="1"/>
</dbReference>
<feature type="transmembrane region" description="Helical" evidence="9">
    <location>
        <begin position="24"/>
        <end position="44"/>
    </location>
</feature>
<dbReference type="InterPro" id="IPR003439">
    <property type="entry name" value="ABC_transporter-like_ATP-bd"/>
</dbReference>
<evidence type="ECO:0000256" key="4">
    <source>
        <dbReference type="ARBA" id="ARBA00022741"/>
    </source>
</evidence>
<dbReference type="InterPro" id="IPR027417">
    <property type="entry name" value="P-loop_NTPase"/>
</dbReference>
<feature type="compositionally biased region" description="Low complexity" evidence="8">
    <location>
        <begin position="497"/>
        <end position="512"/>
    </location>
</feature>
<dbReference type="RefSeq" id="WP_190289597.1">
    <property type="nucleotide sequence ID" value="NZ_JABFCZ010000002.1"/>
</dbReference>
<name>A0A926P1U9_9HYPH</name>
<evidence type="ECO:0000313" key="13">
    <source>
        <dbReference type="Proteomes" id="UP000598467"/>
    </source>
</evidence>
<evidence type="ECO:0000256" key="9">
    <source>
        <dbReference type="SAM" id="Phobius"/>
    </source>
</evidence>
<evidence type="ECO:0000256" key="7">
    <source>
        <dbReference type="ARBA" id="ARBA00023136"/>
    </source>
</evidence>
<dbReference type="PROSITE" id="PS50893">
    <property type="entry name" value="ABC_TRANSPORTER_2"/>
    <property type="match status" value="1"/>
</dbReference>
<evidence type="ECO:0000313" key="12">
    <source>
        <dbReference type="EMBL" id="MBD1544922.1"/>
    </source>
</evidence>
<dbReference type="Pfam" id="PF00005">
    <property type="entry name" value="ABC_tran"/>
    <property type="match status" value="2"/>
</dbReference>
<dbReference type="AlphaFoldDB" id="A0A926P1U9"/>
<feature type="domain" description="ABC transporter" evidence="10">
    <location>
        <begin position="345"/>
        <end position="622"/>
    </location>
</feature>
<comment type="similarity">
    <text evidence="2">Belongs to the ABC transporter superfamily.</text>
</comment>
<accession>A0A926P1U9</accession>
<dbReference type="PROSITE" id="PS50929">
    <property type="entry name" value="ABC_TM1F"/>
    <property type="match status" value="1"/>
</dbReference>
<protein>
    <submittedName>
        <fullName evidence="12">ABC transporter ATP-binding protein</fullName>
    </submittedName>
</protein>
<dbReference type="EMBL" id="JABFCZ010000002">
    <property type="protein sequence ID" value="MBD1544922.1"/>
    <property type="molecule type" value="Genomic_DNA"/>
</dbReference>
<dbReference type="GO" id="GO:0016887">
    <property type="term" value="F:ATP hydrolysis activity"/>
    <property type="evidence" value="ECO:0007669"/>
    <property type="project" value="InterPro"/>
</dbReference>
<feature type="transmembrane region" description="Helical" evidence="9">
    <location>
        <begin position="282"/>
        <end position="303"/>
    </location>
</feature>
<evidence type="ECO:0000259" key="11">
    <source>
        <dbReference type="PROSITE" id="PS50929"/>
    </source>
</evidence>
<evidence type="ECO:0000256" key="3">
    <source>
        <dbReference type="ARBA" id="ARBA00022692"/>
    </source>
</evidence>
<feature type="transmembrane region" description="Helical" evidence="9">
    <location>
        <begin position="154"/>
        <end position="183"/>
    </location>
</feature>
<proteinExistence type="inferred from homology"/>
<feature type="domain" description="ABC transmembrane type-1" evidence="11">
    <location>
        <begin position="29"/>
        <end position="311"/>
    </location>
</feature>
<dbReference type="InterPro" id="IPR003593">
    <property type="entry name" value="AAA+_ATPase"/>
</dbReference>
<dbReference type="Pfam" id="PF00664">
    <property type="entry name" value="ABC_membrane"/>
    <property type="match status" value="1"/>
</dbReference>
<evidence type="ECO:0000256" key="2">
    <source>
        <dbReference type="ARBA" id="ARBA00005417"/>
    </source>
</evidence>
<dbReference type="PROSITE" id="PS00211">
    <property type="entry name" value="ABC_TRANSPORTER_1"/>
    <property type="match status" value="1"/>
</dbReference>
<dbReference type="Proteomes" id="UP000598467">
    <property type="component" value="Unassembled WGS sequence"/>
</dbReference>
<dbReference type="CDD" id="cd07346">
    <property type="entry name" value="ABC_6TM_exporters"/>
    <property type="match status" value="1"/>
</dbReference>
<keyword evidence="4" id="KW-0547">Nucleotide-binding</keyword>
<keyword evidence="3 9" id="KW-0812">Transmembrane</keyword>
<keyword evidence="6 9" id="KW-1133">Transmembrane helix</keyword>
<evidence type="ECO:0000256" key="5">
    <source>
        <dbReference type="ARBA" id="ARBA00022840"/>
    </source>
</evidence>
<gene>
    <name evidence="12" type="ORF">HK439_01500</name>
</gene>
<dbReference type="InterPro" id="IPR011527">
    <property type="entry name" value="ABC1_TM_dom"/>
</dbReference>
<dbReference type="CDD" id="cd03228">
    <property type="entry name" value="ABCC_MRP_Like"/>
    <property type="match status" value="1"/>
</dbReference>
<dbReference type="GO" id="GO:0005886">
    <property type="term" value="C:plasma membrane"/>
    <property type="evidence" value="ECO:0007669"/>
    <property type="project" value="UniProtKB-SubCell"/>
</dbReference>
<keyword evidence="7 9" id="KW-0472">Membrane</keyword>
<evidence type="ECO:0000256" key="1">
    <source>
        <dbReference type="ARBA" id="ARBA00004651"/>
    </source>
</evidence>
<evidence type="ECO:0000256" key="8">
    <source>
        <dbReference type="SAM" id="MobiDB-lite"/>
    </source>
</evidence>
<evidence type="ECO:0000256" key="6">
    <source>
        <dbReference type="ARBA" id="ARBA00022989"/>
    </source>
</evidence>
<keyword evidence="5 12" id="KW-0067">ATP-binding</keyword>
<dbReference type="PANTHER" id="PTHR24221">
    <property type="entry name" value="ATP-BINDING CASSETTE SUB-FAMILY B"/>
    <property type="match status" value="1"/>
</dbReference>
<feature type="region of interest" description="Disordered" evidence="8">
    <location>
        <begin position="468"/>
        <end position="545"/>
    </location>
</feature>
<dbReference type="SUPFAM" id="SSF90123">
    <property type="entry name" value="ABC transporter transmembrane region"/>
    <property type="match status" value="1"/>
</dbReference>
<comment type="caution">
    <text evidence="12">The sequence shown here is derived from an EMBL/GenBank/DDBJ whole genome shotgun (WGS) entry which is preliminary data.</text>
</comment>
<comment type="subcellular location">
    <subcellularLocation>
        <location evidence="1">Cell membrane</location>
        <topology evidence="1">Multi-pass membrane protein</topology>
    </subcellularLocation>
</comment>
<dbReference type="GO" id="GO:0034040">
    <property type="term" value="F:ATPase-coupled lipid transmembrane transporter activity"/>
    <property type="evidence" value="ECO:0007669"/>
    <property type="project" value="TreeGrafter"/>
</dbReference>
<feature type="transmembrane region" description="Helical" evidence="9">
    <location>
        <begin position="65"/>
        <end position="89"/>
    </location>
</feature>
<dbReference type="SMART" id="SM00382">
    <property type="entry name" value="AAA"/>
    <property type="match status" value="1"/>
</dbReference>
<dbReference type="InterPro" id="IPR039421">
    <property type="entry name" value="Type_1_exporter"/>
</dbReference>
<dbReference type="Gene3D" id="3.40.50.300">
    <property type="entry name" value="P-loop containing nucleotide triphosphate hydrolases"/>
    <property type="match status" value="1"/>
</dbReference>
<feature type="transmembrane region" description="Helical" evidence="9">
    <location>
        <begin position="254"/>
        <end position="276"/>
    </location>
</feature>
<sequence>MRVVLERLFGMREALWLAPLVLPYRWPLAALFGLSLVAAGTALIPPWLTKLVIDRGLMAHDKQALITFALALFVVGLAALALGAVNSLLHLRFSARLLADLRRAAVARILAQSPRWQARQKIGELMSRLDGDAGEVQQFTFAALVNGGGSLLRLIGGLVMLFVLAPKLAVLALVLAPVELVFFAKARPVTHEKARGVRKARGELASGLAETITGLGALRALNATKAASEKIEFRQQGLISALLSAQVWNEVTRAVPMVLTAVLRGAVFLVGGLAVIDGTMLLGSLIAFTAYLGFLIGPMQSLISLWHGQARMKAALDRLDEIMSAAPDVRDPADPLPLADGDGDLVLSGISYSPAGQMPLFEDVSLTIPAGTKLRLSGPSGIGKSSLLSLLQRHDDPHAGAILLNGTDLRRLRLANIRSAVALIPQKGHVFSGTLADNLRLGSPEVSEEEMLDVLRLVELDERFGIHGKAAPHTPLSPLEGEMSPRVTEGGEPHVRTTAASPPLSAAPTSPLQGGRREQGAPVPHSSSHEEPGAGLETPLGEGGLNLSGGERQRLCLARALLQPFRVLILDESLSEVDAGRVSRIMAAIDTRFADRTRIVVTHGDANRYGTFDEEVDLAAFERPKP</sequence>
<dbReference type="GO" id="GO:0005524">
    <property type="term" value="F:ATP binding"/>
    <property type="evidence" value="ECO:0007669"/>
    <property type="project" value="UniProtKB-KW"/>
</dbReference>